<dbReference type="OrthoDB" id="2922289at2759"/>
<gene>
    <name evidence="2" type="ORF">EKO04_005368</name>
</gene>
<protein>
    <submittedName>
        <fullName evidence="2">Uncharacterized protein</fullName>
    </submittedName>
</protein>
<comment type="caution">
    <text evidence="2">The sequence shown here is derived from an EMBL/GenBank/DDBJ whole genome shotgun (WGS) entry which is preliminary data.</text>
</comment>
<organism evidence="2 3">
    <name type="scientific">Ascochyta lentis</name>
    <dbReference type="NCBI Taxonomy" id="205686"/>
    <lineage>
        <taxon>Eukaryota</taxon>
        <taxon>Fungi</taxon>
        <taxon>Dikarya</taxon>
        <taxon>Ascomycota</taxon>
        <taxon>Pezizomycotina</taxon>
        <taxon>Dothideomycetes</taxon>
        <taxon>Pleosporomycetidae</taxon>
        <taxon>Pleosporales</taxon>
        <taxon>Pleosporineae</taxon>
        <taxon>Didymellaceae</taxon>
        <taxon>Ascochyta</taxon>
    </lineage>
</organism>
<proteinExistence type="predicted"/>
<dbReference type="EMBL" id="RZGK01000009">
    <property type="protein sequence ID" value="KAF9696333.1"/>
    <property type="molecule type" value="Genomic_DNA"/>
</dbReference>
<reference evidence="2" key="2">
    <citation type="submission" date="2020-09" db="EMBL/GenBank/DDBJ databases">
        <title>Reference genome assembly for Australian Ascochyta lentis isolate Al4.</title>
        <authorList>
            <person name="Lee R.C."/>
            <person name="Farfan-Caceres L.M."/>
            <person name="Debler J.W."/>
            <person name="Williams A.H."/>
            <person name="Henares B.M."/>
        </authorList>
    </citation>
    <scope>NUCLEOTIDE SEQUENCE</scope>
    <source>
        <strain evidence="2">Al4</strain>
    </source>
</reference>
<feature type="region of interest" description="Disordered" evidence="1">
    <location>
        <begin position="84"/>
        <end position="123"/>
    </location>
</feature>
<keyword evidence="3" id="KW-1185">Reference proteome</keyword>
<accession>A0A8H7J6I3</accession>
<dbReference type="PANTHER" id="PTHR40788">
    <property type="entry name" value="CLR5 DOMAIN-CONTAINING PROTEIN-RELATED"/>
    <property type="match status" value="1"/>
</dbReference>
<sequence>MRAAEAALDAFWNAANAHWLRVAGVTPGALIQDIVGERILYRTPAWVEPTKPPKLSNNLPMSNGPVESFFNHVHDESKEITGSFKRALPSVKTKQKTRGPATLEQDTNSSPINPPFSDPAPSYTVDRRARKVFKTLFHSPESRDQPGEVIWPDFLHAMVSVGFGAEKLQGSAWHFTPATLAAERSIQFHEPHPGNKLPFKWARRYGRRLTRAFGWTSASFRLA</sequence>
<dbReference type="Proteomes" id="UP000651452">
    <property type="component" value="Unassembled WGS sequence"/>
</dbReference>
<dbReference type="PANTHER" id="PTHR40788:SF2">
    <property type="entry name" value="CLR5 DOMAIN-CONTAINING PROTEIN"/>
    <property type="match status" value="1"/>
</dbReference>
<reference evidence="2" key="1">
    <citation type="submission" date="2018-12" db="EMBL/GenBank/DDBJ databases">
        <authorList>
            <person name="Syme R.A."/>
            <person name="Farfan-Caceres L."/>
            <person name="Lichtenzveig J."/>
        </authorList>
    </citation>
    <scope>NUCLEOTIDE SEQUENCE</scope>
    <source>
        <strain evidence="2">Al4</strain>
    </source>
</reference>
<evidence type="ECO:0000256" key="1">
    <source>
        <dbReference type="SAM" id="MobiDB-lite"/>
    </source>
</evidence>
<name>A0A8H7J6I3_9PLEO</name>
<dbReference type="AlphaFoldDB" id="A0A8H7J6I3"/>
<evidence type="ECO:0000313" key="2">
    <source>
        <dbReference type="EMBL" id="KAF9696333.1"/>
    </source>
</evidence>
<evidence type="ECO:0000313" key="3">
    <source>
        <dbReference type="Proteomes" id="UP000651452"/>
    </source>
</evidence>